<comment type="caution">
    <text evidence="1">The sequence shown here is derived from an EMBL/GenBank/DDBJ whole genome shotgun (WGS) entry which is preliminary data.</text>
</comment>
<dbReference type="Proteomes" id="UP000034081">
    <property type="component" value="Unassembled WGS sequence"/>
</dbReference>
<sequence length="38" mass="4421">MDVEFYLEDILGKDVDLVMKSALKPHIGENILREVNYL</sequence>
<protein>
    <submittedName>
        <fullName evidence="1">Nucleotidyltransferase</fullName>
    </submittedName>
</protein>
<accession>A0A0G0KYF4</accession>
<organism evidence="1 2">
    <name type="scientific">Candidatus Woesebacteria bacterium GW2011_GWB1_38_8</name>
    <dbReference type="NCBI Taxonomy" id="1618570"/>
    <lineage>
        <taxon>Bacteria</taxon>
        <taxon>Candidatus Woeseibacteriota</taxon>
    </lineage>
</organism>
<evidence type="ECO:0000313" key="2">
    <source>
        <dbReference type="Proteomes" id="UP000034081"/>
    </source>
</evidence>
<dbReference type="STRING" id="1618570.UT08_C0031G0003"/>
<dbReference type="EMBL" id="LBVL01000031">
    <property type="protein sequence ID" value="KKQ83762.1"/>
    <property type="molecule type" value="Genomic_DNA"/>
</dbReference>
<reference evidence="1 2" key="1">
    <citation type="journal article" date="2015" name="Nature">
        <title>rRNA introns, odd ribosomes, and small enigmatic genomes across a large radiation of phyla.</title>
        <authorList>
            <person name="Brown C.T."/>
            <person name="Hug L.A."/>
            <person name="Thomas B.C."/>
            <person name="Sharon I."/>
            <person name="Castelle C.J."/>
            <person name="Singh A."/>
            <person name="Wilkins M.J."/>
            <person name="Williams K.H."/>
            <person name="Banfield J.F."/>
        </authorList>
    </citation>
    <scope>NUCLEOTIDE SEQUENCE [LARGE SCALE GENOMIC DNA]</scope>
</reference>
<evidence type="ECO:0000313" key="1">
    <source>
        <dbReference type="EMBL" id="KKQ83762.1"/>
    </source>
</evidence>
<name>A0A0G0KYF4_9BACT</name>
<gene>
    <name evidence="1" type="ORF">UT08_C0031G0003</name>
</gene>
<dbReference type="Gene3D" id="3.30.460.10">
    <property type="entry name" value="Beta Polymerase, domain 2"/>
    <property type="match status" value="1"/>
</dbReference>
<proteinExistence type="predicted"/>
<dbReference type="GO" id="GO:0016740">
    <property type="term" value="F:transferase activity"/>
    <property type="evidence" value="ECO:0007669"/>
    <property type="project" value="UniProtKB-KW"/>
</dbReference>
<dbReference type="InterPro" id="IPR043519">
    <property type="entry name" value="NT_sf"/>
</dbReference>
<dbReference type="AlphaFoldDB" id="A0A0G0KYF4"/>
<keyword evidence="1" id="KW-0808">Transferase</keyword>